<dbReference type="SMART" id="SM00382">
    <property type="entry name" value="AAA"/>
    <property type="match status" value="1"/>
</dbReference>
<evidence type="ECO:0000259" key="8">
    <source>
        <dbReference type="PROSITE" id="PS50893"/>
    </source>
</evidence>
<dbReference type="PANTHER" id="PTHR43394:SF1">
    <property type="entry name" value="ATP-BINDING CASSETTE SUB-FAMILY B MEMBER 10, MITOCHONDRIAL"/>
    <property type="match status" value="1"/>
</dbReference>
<dbReference type="PROSITE" id="PS00211">
    <property type="entry name" value="ABC_TRANSPORTER_1"/>
    <property type="match status" value="1"/>
</dbReference>
<keyword evidence="3" id="KW-0547">Nucleotide-binding</keyword>
<dbReference type="Gene3D" id="1.20.1560.10">
    <property type="entry name" value="ABC transporter type 1, transmembrane domain"/>
    <property type="match status" value="1"/>
</dbReference>
<dbReference type="Pfam" id="PF00664">
    <property type="entry name" value="ABC_membrane"/>
    <property type="match status" value="1"/>
</dbReference>
<evidence type="ECO:0000259" key="9">
    <source>
        <dbReference type="PROSITE" id="PS50929"/>
    </source>
</evidence>
<dbReference type="Gene3D" id="3.40.50.300">
    <property type="entry name" value="P-loop containing nucleotide triphosphate hydrolases"/>
    <property type="match status" value="1"/>
</dbReference>
<dbReference type="PROSITE" id="PS50929">
    <property type="entry name" value="ABC_TM1F"/>
    <property type="match status" value="1"/>
</dbReference>
<keyword evidence="4" id="KW-0067">ATP-binding</keyword>
<evidence type="ECO:0000256" key="3">
    <source>
        <dbReference type="ARBA" id="ARBA00022741"/>
    </source>
</evidence>
<dbReference type="AlphaFoldDB" id="F2JM19"/>
<dbReference type="KEGG" id="cle:Clole_4126"/>
<dbReference type="InterPro" id="IPR017871">
    <property type="entry name" value="ABC_transporter-like_CS"/>
</dbReference>
<proteinExistence type="predicted"/>
<evidence type="ECO:0000313" key="10">
    <source>
        <dbReference type="EMBL" id="ADZ85799.1"/>
    </source>
</evidence>
<keyword evidence="5 7" id="KW-1133">Transmembrane helix</keyword>
<keyword evidence="2 7" id="KW-0812">Transmembrane</keyword>
<evidence type="ECO:0000313" key="11">
    <source>
        <dbReference type="Proteomes" id="UP000008467"/>
    </source>
</evidence>
<organism evidence="10 11">
    <name type="scientific">Cellulosilyticum lentocellum (strain ATCC 49066 / DSM 5427 / NCIMB 11756 / RHM5)</name>
    <name type="common">Clostridium lentocellum</name>
    <dbReference type="NCBI Taxonomy" id="642492"/>
    <lineage>
        <taxon>Bacteria</taxon>
        <taxon>Bacillati</taxon>
        <taxon>Bacillota</taxon>
        <taxon>Clostridia</taxon>
        <taxon>Lachnospirales</taxon>
        <taxon>Cellulosilyticaceae</taxon>
        <taxon>Cellulosilyticum</taxon>
    </lineage>
</organism>
<gene>
    <name evidence="10" type="ordered locus">Clole_4126</name>
</gene>
<dbReference type="InterPro" id="IPR003593">
    <property type="entry name" value="AAA+_ATPase"/>
</dbReference>
<dbReference type="InterPro" id="IPR027417">
    <property type="entry name" value="P-loop_NTPase"/>
</dbReference>
<evidence type="ECO:0000256" key="2">
    <source>
        <dbReference type="ARBA" id="ARBA00022692"/>
    </source>
</evidence>
<comment type="subcellular location">
    <subcellularLocation>
        <location evidence="1">Cell membrane</location>
        <topology evidence="1">Multi-pass membrane protein</topology>
    </subcellularLocation>
</comment>
<feature type="transmembrane region" description="Helical" evidence="7">
    <location>
        <begin position="265"/>
        <end position="286"/>
    </location>
</feature>
<dbReference type="GO" id="GO:0005886">
    <property type="term" value="C:plasma membrane"/>
    <property type="evidence" value="ECO:0007669"/>
    <property type="project" value="UniProtKB-SubCell"/>
</dbReference>
<dbReference type="STRING" id="642492.Clole_4126"/>
<evidence type="ECO:0000256" key="1">
    <source>
        <dbReference type="ARBA" id="ARBA00004651"/>
    </source>
</evidence>
<sequence length="563" mass="63388">MKECIKKSKFLLALTLLLSSLSSISIVYLSVFVQKTIDYVTIGDSNNFRNILIYTISYSITLGLVYFAYDICSKKFIRNVLKMLRSKVFRGIMRANHKDFTNNNTADYISALTNDMKLIEENYIIPLLQILQYTVMFIATVIRLIILSPIVTLALFISMLLLFIVPSIFGKALESKQLEISNSLSIFTCKLKDMFSGYDVIRSFNLKEKIDDEFEENNENIARIKFNADRLFAINESVSQILGLGTQLVAIFLSGYFVLKVELSMGILIAVFQLSGTLVQPVIIIMSNIPKVGSMKAVLERLETFSDYADHGLIGTDEPTFNKSIEVSNLQFSYDEDKNVIKGIDLELKQGKKYAIIGGSGCGKSTLIKLISGYYSNFTGNISYDGKSITNLSIEKVNTMIAMIHQNVYMFDKSIKDNICLFKDFTEANINAALESSGADKFINNIEDGLNYLVGENGCNLSGGQRQRIAIARALIQKTPILILDEGTSAIDMQTAYDIESKLLNIEDLTLINITHKMSEELLGLYNEIIYMENGLIIENGTFKELINKEEKFLDFYSFTKRS</sequence>
<accession>F2JM19</accession>
<dbReference type="RefSeq" id="WP_013659070.1">
    <property type="nucleotide sequence ID" value="NC_015275.1"/>
</dbReference>
<evidence type="ECO:0000256" key="6">
    <source>
        <dbReference type="ARBA" id="ARBA00023136"/>
    </source>
</evidence>
<feature type="domain" description="ABC transporter" evidence="8">
    <location>
        <begin position="325"/>
        <end position="559"/>
    </location>
</feature>
<reference evidence="10 11" key="1">
    <citation type="journal article" date="2011" name="J. Bacteriol.">
        <title>Complete genome sequence of the cellulose-degrading bacterium Cellulosilyticum lentocellum.</title>
        <authorList>
            <consortium name="US DOE Joint Genome Institute"/>
            <person name="Miller D.A."/>
            <person name="Suen G."/>
            <person name="Bruce D."/>
            <person name="Copeland A."/>
            <person name="Cheng J.F."/>
            <person name="Detter C."/>
            <person name="Goodwin L.A."/>
            <person name="Han C.S."/>
            <person name="Hauser L.J."/>
            <person name="Land M.L."/>
            <person name="Lapidus A."/>
            <person name="Lucas S."/>
            <person name="Meincke L."/>
            <person name="Pitluck S."/>
            <person name="Tapia R."/>
            <person name="Teshima H."/>
            <person name="Woyke T."/>
            <person name="Fox B.G."/>
            <person name="Angert E.R."/>
            <person name="Currie C.R."/>
        </authorList>
    </citation>
    <scope>NUCLEOTIDE SEQUENCE [LARGE SCALE GENOMIC DNA]</scope>
    <source>
        <strain evidence="11">ATCC 49066 / DSM 5427 / NCIMB 11756 / RHM5</strain>
    </source>
</reference>
<evidence type="ECO:0000256" key="7">
    <source>
        <dbReference type="SAM" id="Phobius"/>
    </source>
</evidence>
<evidence type="ECO:0000256" key="5">
    <source>
        <dbReference type="ARBA" id="ARBA00022989"/>
    </source>
</evidence>
<dbReference type="SUPFAM" id="SSF52540">
    <property type="entry name" value="P-loop containing nucleoside triphosphate hydrolases"/>
    <property type="match status" value="1"/>
</dbReference>
<evidence type="ECO:0000256" key="4">
    <source>
        <dbReference type="ARBA" id="ARBA00022840"/>
    </source>
</evidence>
<feature type="domain" description="ABC transmembrane type-1" evidence="9">
    <location>
        <begin position="13"/>
        <end position="294"/>
    </location>
</feature>
<feature type="transmembrane region" description="Helical" evidence="7">
    <location>
        <begin position="152"/>
        <end position="173"/>
    </location>
</feature>
<dbReference type="InterPro" id="IPR039421">
    <property type="entry name" value="Type_1_exporter"/>
</dbReference>
<protein>
    <submittedName>
        <fullName evidence="10">Xenobiotic-transporting ATPase</fullName>
        <ecNumber evidence="10">3.6.3.44</ecNumber>
    </submittedName>
</protein>
<dbReference type="Pfam" id="PF00005">
    <property type="entry name" value="ABC_tran"/>
    <property type="match status" value="1"/>
</dbReference>
<dbReference type="EC" id="3.6.3.44" evidence="10"/>
<dbReference type="CDD" id="cd07346">
    <property type="entry name" value="ABC_6TM_exporters"/>
    <property type="match status" value="1"/>
</dbReference>
<dbReference type="GO" id="GO:0016887">
    <property type="term" value="F:ATP hydrolysis activity"/>
    <property type="evidence" value="ECO:0007669"/>
    <property type="project" value="InterPro"/>
</dbReference>
<keyword evidence="6 7" id="KW-0472">Membrane</keyword>
<dbReference type="Proteomes" id="UP000008467">
    <property type="component" value="Chromosome"/>
</dbReference>
<keyword evidence="11" id="KW-1185">Reference proteome</keyword>
<dbReference type="EMBL" id="CP002582">
    <property type="protein sequence ID" value="ADZ85799.1"/>
    <property type="molecule type" value="Genomic_DNA"/>
</dbReference>
<dbReference type="GO" id="GO:0015421">
    <property type="term" value="F:ABC-type oligopeptide transporter activity"/>
    <property type="evidence" value="ECO:0007669"/>
    <property type="project" value="TreeGrafter"/>
</dbReference>
<dbReference type="PANTHER" id="PTHR43394">
    <property type="entry name" value="ATP-DEPENDENT PERMEASE MDL1, MITOCHONDRIAL"/>
    <property type="match status" value="1"/>
</dbReference>
<feature type="transmembrane region" description="Helical" evidence="7">
    <location>
        <begin position="241"/>
        <end position="259"/>
    </location>
</feature>
<dbReference type="InterPro" id="IPR003439">
    <property type="entry name" value="ABC_transporter-like_ATP-bd"/>
</dbReference>
<dbReference type="SUPFAM" id="SSF90123">
    <property type="entry name" value="ABC transporter transmembrane region"/>
    <property type="match status" value="1"/>
</dbReference>
<dbReference type="GO" id="GO:0005524">
    <property type="term" value="F:ATP binding"/>
    <property type="evidence" value="ECO:0007669"/>
    <property type="project" value="UniProtKB-KW"/>
</dbReference>
<keyword evidence="10" id="KW-0378">Hydrolase</keyword>
<dbReference type="InterPro" id="IPR036640">
    <property type="entry name" value="ABC1_TM_sf"/>
</dbReference>
<dbReference type="InterPro" id="IPR011527">
    <property type="entry name" value="ABC1_TM_dom"/>
</dbReference>
<feature type="transmembrane region" description="Helical" evidence="7">
    <location>
        <begin position="53"/>
        <end position="72"/>
    </location>
</feature>
<dbReference type="PROSITE" id="PS50893">
    <property type="entry name" value="ABC_TRANSPORTER_2"/>
    <property type="match status" value="1"/>
</dbReference>
<dbReference type="HOGENOM" id="CLU_000604_84_3_9"/>
<name>F2JM19_CELLD</name>
<dbReference type="eggNOG" id="COG1132">
    <property type="taxonomic scope" value="Bacteria"/>
</dbReference>